<reference evidence="2" key="1">
    <citation type="journal article" date="2013" name="Genome Announc.">
        <title>Complete Chromosome Sequence of Carnobacterium maltaromaticum LMA 28.</title>
        <authorList>
            <person name="Cailliez-Grimal C."/>
            <person name="Chaillou S."/>
            <person name="Anba-Mondoloni J."/>
            <person name="Loux V."/>
            <person name="Afzal M.I."/>
            <person name="Rahman A."/>
            <person name="Kergourlay G."/>
            <person name="Champomier-Verges M.C."/>
            <person name="Zagorec M."/>
            <person name="Dalgaard P."/>
            <person name="Leisner J.J."/>
            <person name="Prevost H."/>
            <person name="Revol-Junelles A.M."/>
            <person name="Borges F."/>
        </authorList>
    </citation>
    <scope>NUCLEOTIDE SEQUENCE</scope>
    <source>
        <strain evidence="2">LMA28</strain>
    </source>
</reference>
<evidence type="ECO:0000313" key="1">
    <source>
        <dbReference type="EMBL" id="CCO11449.2"/>
    </source>
</evidence>
<accession>K8E4R0</accession>
<dbReference type="Proteomes" id="UP000000212">
    <property type="component" value="Chromosome"/>
</dbReference>
<dbReference type="AlphaFoldDB" id="K8E4R0"/>
<protein>
    <submittedName>
        <fullName evidence="1">Uncharacterized protein</fullName>
    </submittedName>
</protein>
<dbReference type="KEGG" id="cml:BN424_2008"/>
<proteinExistence type="predicted"/>
<dbReference type="EMBL" id="HE999757">
    <property type="protein sequence ID" value="CCO11449.2"/>
    <property type="molecule type" value="Genomic_DNA"/>
</dbReference>
<evidence type="ECO:0000313" key="2">
    <source>
        <dbReference type="Proteomes" id="UP000000212"/>
    </source>
</evidence>
<keyword evidence="2" id="KW-1185">Reference proteome</keyword>
<sequence length="39" mass="4692">MYPIFKRFFLFGLFLQSIKFYVSSVILVTKKITNIIFLD</sequence>
<dbReference type="STRING" id="1234679.BN424_2008"/>
<gene>
    <name evidence="1" type="ORF">BN424_2008</name>
</gene>
<dbReference type="HOGENOM" id="CLU_3306683_0_0_9"/>
<name>K8E4R0_CARML</name>
<organism evidence="1 2">
    <name type="scientific">Carnobacterium maltaromaticum LMA28</name>
    <dbReference type="NCBI Taxonomy" id="1234679"/>
    <lineage>
        <taxon>Bacteria</taxon>
        <taxon>Bacillati</taxon>
        <taxon>Bacillota</taxon>
        <taxon>Bacilli</taxon>
        <taxon>Lactobacillales</taxon>
        <taxon>Carnobacteriaceae</taxon>
        <taxon>Carnobacterium</taxon>
    </lineage>
</organism>